<gene>
    <name evidence="2" type="ORF">CVT24_004729</name>
</gene>
<evidence type="ECO:0000313" key="2">
    <source>
        <dbReference type="EMBL" id="PPQ63502.1"/>
    </source>
</evidence>
<dbReference type="EMBL" id="NHTK01006120">
    <property type="protein sequence ID" value="PPQ63502.1"/>
    <property type="molecule type" value="Genomic_DNA"/>
</dbReference>
<evidence type="ECO:0000313" key="3">
    <source>
        <dbReference type="Proteomes" id="UP000284842"/>
    </source>
</evidence>
<comment type="caution">
    <text evidence="2">The sequence shown here is derived from an EMBL/GenBank/DDBJ whole genome shotgun (WGS) entry which is preliminary data.</text>
</comment>
<proteinExistence type="predicted"/>
<feature type="region of interest" description="Disordered" evidence="1">
    <location>
        <begin position="1"/>
        <end position="23"/>
    </location>
</feature>
<name>A0A409V9S0_9AGAR</name>
<dbReference type="OrthoDB" id="3255301at2759"/>
<reference evidence="2 3" key="1">
    <citation type="journal article" date="2018" name="Evol. Lett.">
        <title>Horizontal gene cluster transfer increased hallucinogenic mushroom diversity.</title>
        <authorList>
            <person name="Reynolds H.T."/>
            <person name="Vijayakumar V."/>
            <person name="Gluck-Thaler E."/>
            <person name="Korotkin H.B."/>
            <person name="Matheny P.B."/>
            <person name="Slot J.C."/>
        </authorList>
    </citation>
    <scope>NUCLEOTIDE SEQUENCE [LARGE SCALE GENOMIC DNA]</scope>
    <source>
        <strain evidence="2 3">2629</strain>
    </source>
</reference>
<organism evidence="2 3">
    <name type="scientific">Panaeolus cyanescens</name>
    <dbReference type="NCBI Taxonomy" id="181874"/>
    <lineage>
        <taxon>Eukaryota</taxon>
        <taxon>Fungi</taxon>
        <taxon>Dikarya</taxon>
        <taxon>Basidiomycota</taxon>
        <taxon>Agaricomycotina</taxon>
        <taxon>Agaricomycetes</taxon>
        <taxon>Agaricomycetidae</taxon>
        <taxon>Agaricales</taxon>
        <taxon>Agaricineae</taxon>
        <taxon>Galeropsidaceae</taxon>
        <taxon>Panaeolus</taxon>
    </lineage>
</organism>
<dbReference type="AlphaFoldDB" id="A0A409V9S0"/>
<sequence>MPAMSFARPLVSSPLADSQTNIPPVKRELPKRASAFPSSRALRPFPAIAHVMSPKGPAATKPVKLIEPPANFKATFVLELTQAEFSRQE</sequence>
<keyword evidence="3" id="KW-1185">Reference proteome</keyword>
<accession>A0A409V9S0</accession>
<protein>
    <submittedName>
        <fullName evidence="2">Uncharacterized protein</fullName>
    </submittedName>
</protein>
<dbReference type="InParanoid" id="A0A409V9S0"/>
<dbReference type="Proteomes" id="UP000284842">
    <property type="component" value="Unassembled WGS sequence"/>
</dbReference>
<evidence type="ECO:0000256" key="1">
    <source>
        <dbReference type="SAM" id="MobiDB-lite"/>
    </source>
</evidence>